<proteinExistence type="predicted"/>
<accession>A0A3B0UX51</accession>
<keyword evidence="1" id="KW-1133">Transmembrane helix</keyword>
<feature type="transmembrane region" description="Helical" evidence="1">
    <location>
        <begin position="93"/>
        <end position="114"/>
    </location>
</feature>
<keyword evidence="1" id="KW-0472">Membrane</keyword>
<gene>
    <name evidence="2" type="ORF">MNBD_BACTEROID07-156</name>
</gene>
<evidence type="ECO:0000256" key="1">
    <source>
        <dbReference type="SAM" id="Phobius"/>
    </source>
</evidence>
<reference evidence="2" key="1">
    <citation type="submission" date="2018-06" db="EMBL/GenBank/DDBJ databases">
        <authorList>
            <person name="Zhirakovskaya E."/>
        </authorList>
    </citation>
    <scope>NUCLEOTIDE SEQUENCE</scope>
</reference>
<evidence type="ECO:0008006" key="3">
    <source>
        <dbReference type="Google" id="ProtNLM"/>
    </source>
</evidence>
<dbReference type="AlphaFoldDB" id="A0A3B0UX51"/>
<evidence type="ECO:0000313" key="2">
    <source>
        <dbReference type="EMBL" id="VAW29209.1"/>
    </source>
</evidence>
<name>A0A3B0UX51_9ZZZZ</name>
<sequence length="147" mass="17089">MESFDTFYTIKILHYFVSCAFLIVAIWLLIRTVLGVFMKKEYRKLDQYLSFAFIANLYLQLIFGLILFTNLGLTSSSEFLNAGRAVAKRYWPIEHIVIMLFALFIAHLGFILSYKSQTSYGKHKKILIYYTISVILIIFSLGAIYLL</sequence>
<feature type="transmembrane region" description="Helical" evidence="1">
    <location>
        <begin position="12"/>
        <end position="37"/>
    </location>
</feature>
<feature type="transmembrane region" description="Helical" evidence="1">
    <location>
        <begin position="49"/>
        <end position="73"/>
    </location>
</feature>
<dbReference type="EMBL" id="UOET01000337">
    <property type="protein sequence ID" value="VAW29209.1"/>
    <property type="molecule type" value="Genomic_DNA"/>
</dbReference>
<keyword evidence="1" id="KW-0812">Transmembrane</keyword>
<organism evidence="2">
    <name type="scientific">hydrothermal vent metagenome</name>
    <dbReference type="NCBI Taxonomy" id="652676"/>
    <lineage>
        <taxon>unclassified sequences</taxon>
        <taxon>metagenomes</taxon>
        <taxon>ecological metagenomes</taxon>
    </lineage>
</organism>
<feature type="transmembrane region" description="Helical" evidence="1">
    <location>
        <begin position="126"/>
        <end position="146"/>
    </location>
</feature>
<protein>
    <recommendedName>
        <fullName evidence="3">Cytochrome b561 bacterial/Ni-hydrogenase domain-containing protein</fullName>
    </recommendedName>
</protein>